<keyword evidence="1" id="KW-1133">Transmembrane helix</keyword>
<organism evidence="2">
    <name type="scientific">hydrothermal vent metagenome</name>
    <dbReference type="NCBI Taxonomy" id="652676"/>
    <lineage>
        <taxon>unclassified sequences</taxon>
        <taxon>metagenomes</taxon>
        <taxon>ecological metagenomes</taxon>
    </lineage>
</organism>
<gene>
    <name evidence="2" type="ORF">MNBD_ALPHA01-2465</name>
</gene>
<feature type="transmembrane region" description="Helical" evidence="1">
    <location>
        <begin position="44"/>
        <end position="61"/>
    </location>
</feature>
<evidence type="ECO:0000313" key="2">
    <source>
        <dbReference type="EMBL" id="VAW06438.1"/>
    </source>
</evidence>
<keyword evidence="1" id="KW-0472">Membrane</keyword>
<accession>A0A3B0SLY2</accession>
<sequence length="97" mass="11193">MPSKVVRRGRSLCIEIKDVINGREGDDGELIEFNTVNRRGIEISNFRGLILEVYLYIYLAFTKPGFGSFFVPYLLFYTAVLLGIYYSLLPRLIDFLC</sequence>
<dbReference type="EMBL" id="UOEJ01000240">
    <property type="protein sequence ID" value="VAW06438.1"/>
    <property type="molecule type" value="Genomic_DNA"/>
</dbReference>
<name>A0A3B0SLY2_9ZZZZ</name>
<feature type="transmembrane region" description="Helical" evidence="1">
    <location>
        <begin position="67"/>
        <end position="88"/>
    </location>
</feature>
<dbReference type="AlphaFoldDB" id="A0A3B0SLY2"/>
<keyword evidence="1" id="KW-0812">Transmembrane</keyword>
<reference evidence="2" key="1">
    <citation type="submission" date="2018-06" db="EMBL/GenBank/DDBJ databases">
        <authorList>
            <person name="Zhirakovskaya E."/>
        </authorList>
    </citation>
    <scope>NUCLEOTIDE SEQUENCE</scope>
</reference>
<evidence type="ECO:0000256" key="1">
    <source>
        <dbReference type="SAM" id="Phobius"/>
    </source>
</evidence>
<proteinExistence type="predicted"/>
<protein>
    <submittedName>
        <fullName evidence="2">Uncharacterized protein</fullName>
    </submittedName>
</protein>